<dbReference type="InterPro" id="IPR001579">
    <property type="entry name" value="Glyco_hydro_18_chit_AS"/>
</dbReference>
<dbReference type="Gene3D" id="3.10.50.10">
    <property type="match status" value="1"/>
</dbReference>
<dbReference type="InterPro" id="IPR029070">
    <property type="entry name" value="Chitinase_insertion_sf"/>
</dbReference>
<feature type="transmembrane region" description="Helical" evidence="5">
    <location>
        <begin position="20"/>
        <end position="37"/>
    </location>
</feature>
<dbReference type="InterPro" id="IPR012854">
    <property type="entry name" value="Cu_amine_oxidase-like_N"/>
</dbReference>
<evidence type="ECO:0000256" key="5">
    <source>
        <dbReference type="SAM" id="Phobius"/>
    </source>
</evidence>
<keyword evidence="8" id="KW-1185">Reference proteome</keyword>
<evidence type="ECO:0000256" key="3">
    <source>
        <dbReference type="RuleBase" id="RU000489"/>
    </source>
</evidence>
<dbReference type="PROSITE" id="PS01095">
    <property type="entry name" value="GH18_1"/>
    <property type="match status" value="1"/>
</dbReference>
<keyword evidence="5" id="KW-1133">Transmembrane helix</keyword>
<sequence length="572" mass="63067">MTRSRQTRGRKKKKRAGKVLLLGVVIAAAGWGVWQFLPGFSHEEPEWAGKSKPIFIEGKWSGYTAIGSGSSLKLPLPLIREQINAYAYGDPDGETAILTTGSEMLVMAADSESAELNGKSYALDSPVQEAGGFLYVPIEAIEHMYGVQVAEESPDGSVILLKAGDKFRTGTAQDGGLIGSPKLRSEAAAKSPIAADLEKGTPLRIWSEQDGWLYAQTDDGRSGYIPEDQVKLTGEENIPVMKAEATAAAQKWADKKINLAWEAVYERRPSADVIEEMQGVNVVSPTWFELADGEGGVNSKADAAYVGRAHNRGMEVWGLFSNSFEADRTRDMLQDYETRSRAISQVLAYAKQFNLDGINLDFENVYTEDKEPFVEFVREFTVRARNEGLTVSIDVTPKSNTEMWSAFLDRHALGETVDFMMLMAYDEHWASSPTAGSVASLPWVEKAVKRVLEEDKVPSAKLVLGIPLYTRVWTETKENGDAKISSSAVGMVTAQRLIAESGAKKEFLEDVGQNYVQYEEDGELKRIWLEDGESLKRRIELAKRYELAGAASWTRGFASDEAWKVLGTIGKP</sequence>
<dbReference type="GO" id="GO:0016787">
    <property type="term" value="F:hydrolase activity"/>
    <property type="evidence" value="ECO:0007669"/>
    <property type="project" value="UniProtKB-KW"/>
</dbReference>
<dbReference type="Proteomes" id="UP000800303">
    <property type="component" value="Unassembled WGS sequence"/>
</dbReference>
<dbReference type="Pfam" id="PF00704">
    <property type="entry name" value="Glyco_hydro_18"/>
    <property type="match status" value="1"/>
</dbReference>
<dbReference type="InterPro" id="IPR036582">
    <property type="entry name" value="Mao_N_sf"/>
</dbReference>
<dbReference type="InterPro" id="IPR010466">
    <property type="entry name" value="DUF1058"/>
</dbReference>
<dbReference type="PANTHER" id="PTHR46066">
    <property type="entry name" value="CHITINASE DOMAIN-CONTAINING PROTEIN 1 FAMILY MEMBER"/>
    <property type="match status" value="1"/>
</dbReference>
<evidence type="ECO:0000256" key="4">
    <source>
        <dbReference type="RuleBase" id="RU004453"/>
    </source>
</evidence>
<dbReference type="InterPro" id="IPR017853">
    <property type="entry name" value="GH"/>
</dbReference>
<keyword evidence="2 3" id="KW-0326">Glycosidase</keyword>
<evidence type="ECO:0000256" key="1">
    <source>
        <dbReference type="ARBA" id="ARBA00022801"/>
    </source>
</evidence>
<proteinExistence type="inferred from homology"/>
<name>A0ABX0FAD2_9BACL</name>
<dbReference type="Gene3D" id="2.30.30.40">
    <property type="entry name" value="SH3 Domains"/>
    <property type="match status" value="1"/>
</dbReference>
<dbReference type="Pfam" id="PF06347">
    <property type="entry name" value="SH3_4"/>
    <property type="match status" value="1"/>
</dbReference>
<organism evidence="7 8">
    <name type="scientific">Saccharibacillus alkalitolerans</name>
    <dbReference type="NCBI Taxonomy" id="2705290"/>
    <lineage>
        <taxon>Bacteria</taxon>
        <taxon>Bacillati</taxon>
        <taxon>Bacillota</taxon>
        <taxon>Bacilli</taxon>
        <taxon>Bacillales</taxon>
        <taxon>Paenibacillaceae</taxon>
        <taxon>Saccharibacillus</taxon>
    </lineage>
</organism>
<dbReference type="EMBL" id="JAAFGS010000011">
    <property type="protein sequence ID" value="NGZ77901.1"/>
    <property type="molecule type" value="Genomic_DNA"/>
</dbReference>
<dbReference type="InterPro" id="IPR011583">
    <property type="entry name" value="Chitinase_II/V-like_cat"/>
</dbReference>
<dbReference type="InterPro" id="IPR001223">
    <property type="entry name" value="Glyco_hydro18_cat"/>
</dbReference>
<reference evidence="7 8" key="1">
    <citation type="submission" date="2020-01" db="EMBL/GenBank/DDBJ databases">
        <title>Polyphasic characterisation and genomic insights into a novel alkali tolerant bacterium VR-M41.</title>
        <authorList>
            <person name="Vemuluri V.R."/>
        </authorList>
    </citation>
    <scope>NUCLEOTIDE SEQUENCE [LARGE SCALE GENOMIC DNA]</scope>
    <source>
        <strain evidence="7 8">VR-M41</strain>
    </source>
</reference>
<dbReference type="Gene3D" id="3.30.457.10">
    <property type="entry name" value="Copper amine oxidase-like, N-terminal domain"/>
    <property type="match status" value="1"/>
</dbReference>
<dbReference type="SUPFAM" id="SSF51445">
    <property type="entry name" value="(Trans)glycosidases"/>
    <property type="match status" value="1"/>
</dbReference>
<dbReference type="Pfam" id="PF07833">
    <property type="entry name" value="Cu_amine_oxidN1"/>
    <property type="match status" value="1"/>
</dbReference>
<comment type="caution">
    <text evidence="7">The sequence shown here is derived from an EMBL/GenBank/DDBJ whole genome shotgun (WGS) entry which is preliminary data.</text>
</comment>
<keyword evidence="1 3" id="KW-0378">Hydrolase</keyword>
<dbReference type="SMART" id="SM00636">
    <property type="entry name" value="Glyco_18"/>
    <property type="match status" value="1"/>
</dbReference>
<protein>
    <submittedName>
        <fullName evidence="7">Glycosyl hydrolase</fullName>
    </submittedName>
</protein>
<evidence type="ECO:0000313" key="7">
    <source>
        <dbReference type="EMBL" id="NGZ77901.1"/>
    </source>
</evidence>
<evidence type="ECO:0000259" key="6">
    <source>
        <dbReference type="PROSITE" id="PS51910"/>
    </source>
</evidence>
<evidence type="ECO:0000256" key="2">
    <source>
        <dbReference type="ARBA" id="ARBA00023295"/>
    </source>
</evidence>
<dbReference type="Gene3D" id="3.20.20.80">
    <property type="entry name" value="Glycosidases"/>
    <property type="match status" value="1"/>
</dbReference>
<feature type="domain" description="GH18" evidence="6">
    <location>
        <begin position="255"/>
        <end position="572"/>
    </location>
</feature>
<keyword evidence="5" id="KW-0472">Membrane</keyword>
<evidence type="ECO:0000313" key="8">
    <source>
        <dbReference type="Proteomes" id="UP000800303"/>
    </source>
</evidence>
<dbReference type="SUPFAM" id="SSF55383">
    <property type="entry name" value="Copper amine oxidase, domain N"/>
    <property type="match status" value="1"/>
</dbReference>
<gene>
    <name evidence="7" type="ORF">GYN08_21635</name>
</gene>
<comment type="similarity">
    <text evidence="4">Belongs to the glycosyl hydrolase 18 family.</text>
</comment>
<dbReference type="PANTHER" id="PTHR46066:SF2">
    <property type="entry name" value="CHITINASE DOMAIN-CONTAINING PROTEIN 1"/>
    <property type="match status" value="1"/>
</dbReference>
<keyword evidence="5" id="KW-0812">Transmembrane</keyword>
<dbReference type="PROSITE" id="PS51910">
    <property type="entry name" value="GH18_2"/>
    <property type="match status" value="1"/>
</dbReference>
<accession>A0ABX0FAD2</accession>